<dbReference type="Gene3D" id="1.25.40.10">
    <property type="entry name" value="Tetratricopeptide repeat domain"/>
    <property type="match status" value="1"/>
</dbReference>
<dbReference type="InterPro" id="IPR011990">
    <property type="entry name" value="TPR-like_helical_dom_sf"/>
</dbReference>
<evidence type="ECO:0000256" key="1">
    <source>
        <dbReference type="ARBA" id="ARBA00022603"/>
    </source>
</evidence>
<evidence type="ECO:0000256" key="2">
    <source>
        <dbReference type="ARBA" id="ARBA00022679"/>
    </source>
</evidence>
<sequence length="352" mass="39785">MKDRSEQHISWCGMMDMVKSVREDGWLCTLTLLQILQQDHDIAPQDDTIIPELCYNLFAHSSRITQQMDIIARLIALTFQFPISLTTQLRIILSQIHLNSFAIRLEDLSCTVTSEDLSEETESPMGTAIYLRGSLHNHSCRPTALQRFVRKKNSRPLLNILVTEPVQPKEEITISYGPLEARDSYSDRRLWLKQRYGFDCRCEACMEGPRAEPLHLRSFKCTAAEGICASGEPAIIASYEKSCSVCGQAVNMEWRQASLAFLKSRKQDLRSSLSAQMNGLVLLSRSHHAKAIEIGDICDDIARILVEQGKAREAVPYLERSIAAIVYRYGAYSGEARREQAKLQQVMTILGT</sequence>
<dbReference type="Gene3D" id="2.170.270.10">
    <property type="entry name" value="SET domain"/>
    <property type="match status" value="1"/>
</dbReference>
<evidence type="ECO:0000259" key="4">
    <source>
        <dbReference type="Pfam" id="PF00856"/>
    </source>
</evidence>
<evidence type="ECO:0000256" key="3">
    <source>
        <dbReference type="ARBA" id="ARBA00022691"/>
    </source>
</evidence>
<dbReference type="GO" id="GO:0008168">
    <property type="term" value="F:methyltransferase activity"/>
    <property type="evidence" value="ECO:0007669"/>
    <property type="project" value="UniProtKB-KW"/>
</dbReference>
<dbReference type="Pfam" id="PF00856">
    <property type="entry name" value="SET"/>
    <property type="match status" value="1"/>
</dbReference>
<dbReference type="OrthoDB" id="265717at2759"/>
<dbReference type="InterPro" id="IPR001214">
    <property type="entry name" value="SET_dom"/>
</dbReference>
<proteinExistence type="predicted"/>
<dbReference type="Proteomes" id="UP000242875">
    <property type="component" value="Unassembled WGS sequence"/>
</dbReference>
<dbReference type="InterPro" id="IPR052097">
    <property type="entry name" value="SET-MYND_domain_protein"/>
</dbReference>
<dbReference type="GO" id="GO:0042826">
    <property type="term" value="F:histone deacetylase binding"/>
    <property type="evidence" value="ECO:0007669"/>
    <property type="project" value="TreeGrafter"/>
</dbReference>
<dbReference type="PANTHER" id="PTHR46165">
    <property type="entry name" value="SET AND MYND DOMAIN-CONTAINING PROTEIN 4"/>
    <property type="match status" value="1"/>
</dbReference>
<feature type="domain" description="SET" evidence="4">
    <location>
        <begin position="120"/>
        <end position="177"/>
    </location>
</feature>
<protein>
    <recommendedName>
        <fullName evidence="4">SET domain-containing protein</fullName>
    </recommendedName>
</protein>
<dbReference type="SUPFAM" id="SSF82199">
    <property type="entry name" value="SET domain"/>
    <property type="match status" value="1"/>
</dbReference>
<dbReference type="EMBL" id="MVBO01000112">
    <property type="protein sequence ID" value="OZJ02990.1"/>
    <property type="molecule type" value="Genomic_DNA"/>
</dbReference>
<keyword evidence="3" id="KW-0949">S-adenosyl-L-methionine</keyword>
<dbReference type="AlphaFoldDB" id="A0A261XXA3"/>
<name>A0A261XXA3_9FUNG</name>
<keyword evidence="6" id="KW-1185">Reference proteome</keyword>
<dbReference type="GO" id="GO:0032259">
    <property type="term" value="P:methylation"/>
    <property type="evidence" value="ECO:0007669"/>
    <property type="project" value="UniProtKB-KW"/>
</dbReference>
<comment type="caution">
    <text evidence="5">The sequence shown here is derived from an EMBL/GenBank/DDBJ whole genome shotgun (WGS) entry which is preliminary data.</text>
</comment>
<dbReference type="GO" id="GO:0005634">
    <property type="term" value="C:nucleus"/>
    <property type="evidence" value="ECO:0007669"/>
    <property type="project" value="TreeGrafter"/>
</dbReference>
<gene>
    <name evidence="5" type="ORF">BZG36_03136</name>
</gene>
<keyword evidence="2" id="KW-0808">Transferase</keyword>
<keyword evidence="1" id="KW-0489">Methyltransferase</keyword>
<dbReference type="GO" id="GO:0005737">
    <property type="term" value="C:cytoplasm"/>
    <property type="evidence" value="ECO:0007669"/>
    <property type="project" value="TreeGrafter"/>
</dbReference>
<evidence type="ECO:0000313" key="6">
    <source>
        <dbReference type="Proteomes" id="UP000242875"/>
    </source>
</evidence>
<accession>A0A261XXA3</accession>
<dbReference type="InterPro" id="IPR046341">
    <property type="entry name" value="SET_dom_sf"/>
</dbReference>
<dbReference type="PANTHER" id="PTHR46165:SF2">
    <property type="entry name" value="SET AND MYND DOMAIN-CONTAINING PROTEIN 4"/>
    <property type="match status" value="1"/>
</dbReference>
<organism evidence="5 6">
    <name type="scientific">Bifiguratus adelaidae</name>
    <dbReference type="NCBI Taxonomy" id="1938954"/>
    <lineage>
        <taxon>Eukaryota</taxon>
        <taxon>Fungi</taxon>
        <taxon>Fungi incertae sedis</taxon>
        <taxon>Mucoromycota</taxon>
        <taxon>Mucoromycotina</taxon>
        <taxon>Endogonomycetes</taxon>
        <taxon>Endogonales</taxon>
        <taxon>Endogonales incertae sedis</taxon>
        <taxon>Bifiguratus</taxon>
    </lineage>
</organism>
<evidence type="ECO:0000313" key="5">
    <source>
        <dbReference type="EMBL" id="OZJ02990.1"/>
    </source>
</evidence>
<reference evidence="5 6" key="1">
    <citation type="journal article" date="2017" name="Mycologia">
        <title>Bifiguratus adelaidae, gen. et sp. nov., a new member of Mucoromycotina in endophytic and soil-dwelling habitats.</title>
        <authorList>
            <person name="Torres-Cruz T.J."/>
            <person name="Billingsley Tobias T.L."/>
            <person name="Almatruk M."/>
            <person name="Hesse C."/>
            <person name="Kuske C.R."/>
            <person name="Desiro A."/>
            <person name="Benucci G.M."/>
            <person name="Bonito G."/>
            <person name="Stajich J.E."/>
            <person name="Dunlap C."/>
            <person name="Arnold A.E."/>
            <person name="Porras-Alfaro A."/>
        </authorList>
    </citation>
    <scope>NUCLEOTIDE SEQUENCE [LARGE SCALE GENOMIC DNA]</scope>
    <source>
        <strain evidence="5 6">AZ0501</strain>
    </source>
</reference>